<feature type="region of interest" description="Disordered" evidence="1">
    <location>
        <begin position="139"/>
        <end position="161"/>
    </location>
</feature>
<protein>
    <recommendedName>
        <fullName evidence="4">SWIM-type domain-containing protein</fullName>
    </recommendedName>
</protein>
<accession>A0AAD7EJS8</accession>
<feature type="compositionally biased region" description="Pro residues" evidence="1">
    <location>
        <begin position="148"/>
        <end position="158"/>
    </location>
</feature>
<evidence type="ECO:0000256" key="1">
    <source>
        <dbReference type="SAM" id="MobiDB-lite"/>
    </source>
</evidence>
<evidence type="ECO:0000313" key="3">
    <source>
        <dbReference type="Proteomes" id="UP001218218"/>
    </source>
</evidence>
<keyword evidence="3" id="KW-1185">Reference proteome</keyword>
<gene>
    <name evidence="2" type="ORF">DFH08DRAFT_651061</name>
</gene>
<sequence>IFEMCDTNKLVEAWHHFLKGKFLQGKRNRRIDHLLHILVEQVLLYYSLKQRRQDLGFEGPDVEVKKRQDIKRRSQVYVKDDIKQVKDTKYLVPSQSSPSKLYEVDINTYTCNYLNFPLIAYCKHICAVQRLFDEASDQAAATSQVPDPSAPSPTPSPPLALHHETPACNPLILLAEKMELLAAHLCRSGRKGTLSLPNLEAALDAMLIETYNSGVLPSSIHVAPSATSGWQETRKSMMPAVKMKRKAAGDA</sequence>
<name>A0AAD7EJS8_9AGAR</name>
<dbReference type="Proteomes" id="UP001218218">
    <property type="component" value="Unassembled WGS sequence"/>
</dbReference>
<comment type="caution">
    <text evidence="2">The sequence shown here is derived from an EMBL/GenBank/DDBJ whole genome shotgun (WGS) entry which is preliminary data.</text>
</comment>
<proteinExistence type="predicted"/>
<dbReference type="AlphaFoldDB" id="A0AAD7EJS8"/>
<feature type="non-terminal residue" evidence="2">
    <location>
        <position position="1"/>
    </location>
</feature>
<reference evidence="2" key="1">
    <citation type="submission" date="2023-03" db="EMBL/GenBank/DDBJ databases">
        <title>Massive genome expansion in bonnet fungi (Mycena s.s.) driven by repeated elements and novel gene families across ecological guilds.</title>
        <authorList>
            <consortium name="Lawrence Berkeley National Laboratory"/>
            <person name="Harder C.B."/>
            <person name="Miyauchi S."/>
            <person name="Viragh M."/>
            <person name="Kuo A."/>
            <person name="Thoen E."/>
            <person name="Andreopoulos B."/>
            <person name="Lu D."/>
            <person name="Skrede I."/>
            <person name="Drula E."/>
            <person name="Henrissat B."/>
            <person name="Morin E."/>
            <person name="Kohler A."/>
            <person name="Barry K."/>
            <person name="LaButti K."/>
            <person name="Morin E."/>
            <person name="Salamov A."/>
            <person name="Lipzen A."/>
            <person name="Mereny Z."/>
            <person name="Hegedus B."/>
            <person name="Baldrian P."/>
            <person name="Stursova M."/>
            <person name="Weitz H."/>
            <person name="Taylor A."/>
            <person name="Grigoriev I.V."/>
            <person name="Nagy L.G."/>
            <person name="Martin F."/>
            <person name="Kauserud H."/>
        </authorList>
    </citation>
    <scope>NUCLEOTIDE SEQUENCE</scope>
    <source>
        <strain evidence="2">CBHHK002</strain>
    </source>
</reference>
<feature type="non-terminal residue" evidence="2">
    <location>
        <position position="251"/>
    </location>
</feature>
<evidence type="ECO:0008006" key="4">
    <source>
        <dbReference type="Google" id="ProtNLM"/>
    </source>
</evidence>
<organism evidence="2 3">
    <name type="scientific">Mycena albidolilacea</name>
    <dbReference type="NCBI Taxonomy" id="1033008"/>
    <lineage>
        <taxon>Eukaryota</taxon>
        <taxon>Fungi</taxon>
        <taxon>Dikarya</taxon>
        <taxon>Basidiomycota</taxon>
        <taxon>Agaricomycotina</taxon>
        <taxon>Agaricomycetes</taxon>
        <taxon>Agaricomycetidae</taxon>
        <taxon>Agaricales</taxon>
        <taxon>Marasmiineae</taxon>
        <taxon>Mycenaceae</taxon>
        <taxon>Mycena</taxon>
    </lineage>
</organism>
<dbReference type="EMBL" id="JARIHO010000035">
    <property type="protein sequence ID" value="KAJ7331448.1"/>
    <property type="molecule type" value="Genomic_DNA"/>
</dbReference>
<evidence type="ECO:0000313" key="2">
    <source>
        <dbReference type="EMBL" id="KAJ7331448.1"/>
    </source>
</evidence>